<dbReference type="AlphaFoldDB" id="A0A174U3W1"/>
<reference evidence="2 4" key="2">
    <citation type="submission" date="2018-06" db="EMBL/GenBank/DDBJ databases">
        <authorList>
            <consortium name="Pathogen Informatics"/>
            <person name="Doyle S."/>
        </authorList>
    </citation>
    <scope>NUCLEOTIDE SEQUENCE [LARGE SCALE GENOMIC DNA]</scope>
    <source>
        <strain evidence="2 4">NCTC11224</strain>
    </source>
</reference>
<name>A0A174U3W1_9FIRM</name>
<evidence type="ECO:0000313" key="3">
    <source>
        <dbReference type="Proteomes" id="UP000095512"/>
    </source>
</evidence>
<evidence type="ECO:0000313" key="4">
    <source>
        <dbReference type="Proteomes" id="UP000251853"/>
    </source>
</evidence>
<dbReference type="Proteomes" id="UP000095512">
    <property type="component" value="Unassembled WGS sequence"/>
</dbReference>
<dbReference type="EMBL" id="UAVW01000009">
    <property type="protein sequence ID" value="SQB11003.1"/>
    <property type="molecule type" value="Genomic_DNA"/>
</dbReference>
<protein>
    <submittedName>
        <fullName evidence="1">Uncharacterized protein</fullName>
    </submittedName>
</protein>
<dbReference type="Proteomes" id="UP000251853">
    <property type="component" value="Unassembled WGS sequence"/>
</dbReference>
<accession>A0A174U3W1</accession>
<proteinExistence type="predicted"/>
<keyword evidence="4" id="KW-1185">Reference proteome</keyword>
<gene>
    <name evidence="1" type="ORF">ERS852480_04977</name>
    <name evidence="2" type="ORF">NCTC11224_02350</name>
</gene>
<sequence length="234" mass="27366">MIRSTLGLREDINHFDIVDVNRLLARRRQNRAGVVYPYERYTYQVAVASLSGFTVQAQEFAATHRIPLLEFDKMPFWSDFWMLLGYDNVSFGDSIRGHRIPAVHMAENQIIEFANEIGRRMAVAVTNSGQLLFLYRITRENNDFSDSYTLHWSNSSHPWELRSGNQVYLFQLPKSIMKLWLENSTNDLELKKEAINCKAGFLSSMIVYYSHHYLPTAKMISIDKYDLERARRNL</sequence>
<evidence type="ECO:0000313" key="2">
    <source>
        <dbReference type="EMBL" id="SQB11003.1"/>
    </source>
</evidence>
<reference evidence="1 3" key="1">
    <citation type="submission" date="2015-09" db="EMBL/GenBank/DDBJ databases">
        <authorList>
            <consortium name="Pathogen Informatics"/>
        </authorList>
    </citation>
    <scope>NUCLEOTIDE SEQUENCE [LARGE SCALE GENOMIC DNA]</scope>
    <source>
        <strain evidence="1 3">2789STDY5834865</strain>
    </source>
</reference>
<dbReference type="EMBL" id="CZAB01000095">
    <property type="protein sequence ID" value="CUQ14475.1"/>
    <property type="molecule type" value="Genomic_DNA"/>
</dbReference>
<evidence type="ECO:0000313" key="1">
    <source>
        <dbReference type="EMBL" id="CUQ14475.1"/>
    </source>
</evidence>
<organism evidence="1 3">
    <name type="scientific">Enterocloster clostridioformis</name>
    <dbReference type="NCBI Taxonomy" id="1531"/>
    <lineage>
        <taxon>Bacteria</taxon>
        <taxon>Bacillati</taxon>
        <taxon>Bacillota</taxon>
        <taxon>Clostridia</taxon>
        <taxon>Lachnospirales</taxon>
        <taxon>Lachnospiraceae</taxon>
        <taxon>Enterocloster</taxon>
    </lineage>
</organism>